<comment type="caution">
    <text evidence="1">The sequence shown here is derived from an EMBL/GenBank/DDBJ whole genome shotgun (WGS) entry which is preliminary data.</text>
</comment>
<name>A0ABU3DMN1_9FLAO</name>
<dbReference type="Proteomes" id="UP001253848">
    <property type="component" value="Unassembled WGS sequence"/>
</dbReference>
<dbReference type="Pfam" id="PF13585">
    <property type="entry name" value="CHU_C"/>
    <property type="match status" value="1"/>
</dbReference>
<dbReference type="RefSeq" id="WP_311498317.1">
    <property type="nucleotide sequence ID" value="NZ_JAVRHN010000001.1"/>
</dbReference>
<accession>A0ABU3DMN1</accession>
<proteinExistence type="predicted"/>
<gene>
    <name evidence="1" type="ORF">RM541_00710</name>
</gene>
<dbReference type="InterPro" id="IPR026341">
    <property type="entry name" value="T9SS_type_B"/>
</dbReference>
<evidence type="ECO:0000313" key="2">
    <source>
        <dbReference type="Proteomes" id="UP001253848"/>
    </source>
</evidence>
<dbReference type="EMBL" id="JAVRHN010000001">
    <property type="protein sequence ID" value="MDT0684868.1"/>
    <property type="molecule type" value="Genomic_DNA"/>
</dbReference>
<sequence>MQNFTLGNMGNYLSFFAFILLIGTNSYGQQTDSCGVTDQNTGTAGNQQYFCDSQEAELNDLIVEGTNIIFYDDASYTNELDATTLLIGGMTYYIEVDGCQSSVTVTIFNQPQILGVEEDALTRQSESSNKQSLGTIEICVADVEDPNIFVSDLRTSAPAGTIQWFRSSTPTGTPEPISNPSTEELENGVYYYAARVYEDPATSDLNCTTNRSRTRVLLTEVEAPEADAEQLFCANDEPTLADIVAEGDNRYYPTAASQVELSENTLLEDGTTYFLSNVGVTCESTDRTPVNVSVTAADAGPESTNNILCTAEADSQLNSTGNARVYFESLLIDGVPTGGTFSPSLQSIVDDYDGSPNSFQTTYTAIFENGCEDEVLLGVNIEEGPNAGDDVDTIFCESEIQTLAAEFIQNPTQDPEEFFASFIGDRDTGGTFTGEPLQSILTQLATDTWPIEVNTIYTVGEDECQDSAEIILTIEETIEADAGEIEDFTLCTGDEAVNLFTYLSLNPNERGEFTNVAGELLEDGNFTPSDVTTYTITYTVSADNEGTACISGSDFIEFDITVVNESEAVVQDIADFDTCTQASTITLATLLVGDTTTGGTFTVDGTPATTFDPATMGVGTYEVTYTVNGDELECVTGTASTTFEIEVTDEISEAVVQDIADFDTCTQASTITLATLLVGDTTTGGTFTVNGTPATTFDPATMGVGTYEVTYTVNGDELECVTGTASTTFEIEVTDEISEAIVQDIADFDTCTQASTITLATLLVGDTTTGGTFTVNGTSVTTFDPATMAVGTYEVTYTVNGDELECVTGTASTTFEIEVTDEISEAIVEDINDYPTCTEAGTITLSTLLIGNTTPGGTFTVDGNPATTFDPSTMGVGTYEATYTVNGDNLECVTGTASTTFEIEVTEGSNTVATIERTYCISEVLELIDNPDNAVSLFNDLLEEEGNVDLTGEFTPDAELVAAQIAAYLANPATSFQEFETTYTVSNGGCESSTIIEITIINEIEAELTPVDNPAPICQNAGVQDLTDFIGDNPDFGIFEGYEDGTFNPGTMGPGEYEITYSLDQEDISCVTGSASITFTVTVQDAAYAGMDDTFAVCQNSGRQNLFLRLDDDTVDMTGKWTYNGSVIEDGMVNPSQFDPDTYEFIYTVPAENECGNDTSSLFLTIRAVPSAGPDPDDELVVCQNEGIQDLFNLLGQEADMGGRFTVNGNTIANGMMDPSLYEPNTYIVTYIVSTGDGNCSDSANITVVVLESANAGADMEVPVCSNEGPVNLFGELSADADMDGTFTLGDDTITEGLFDPAVYGEGSYEVMYSVESDNELCGTSTSTMTVEVNAAPEAPTVTDLTFCAIEGATVASLNVSGDNITYYSNVELTDELELSDLLVEQPYYVTDMSSEGGCVSEAAILMVAINDAPTPTIDQTQLELCVFDNNTLADLNEAINEPGDIRWYASEDGSDALSVNTPLEDGVTYYAALYDGTIECESSQRLEYTVQLEDCDLVFPEGISPNDDGRNERFTVRNIAEKYPNYSLEIFNRWGNTVYEGNANTPDWNGTSTESGSLGDDVLPVGVYFYIVNFNDGTTAPRQGKIYLSR</sequence>
<reference evidence="1 2" key="1">
    <citation type="submission" date="2023-09" db="EMBL/GenBank/DDBJ databases">
        <authorList>
            <person name="Rey-Velasco X."/>
        </authorList>
    </citation>
    <scope>NUCLEOTIDE SEQUENCE [LARGE SCALE GENOMIC DNA]</scope>
    <source>
        <strain evidence="1 2">F225</strain>
    </source>
</reference>
<protein>
    <submittedName>
        <fullName evidence="1">Gliding motility-associated C-terminal domain-containing protein</fullName>
    </submittedName>
</protein>
<keyword evidence="2" id="KW-1185">Reference proteome</keyword>
<dbReference type="NCBIfam" id="TIGR04131">
    <property type="entry name" value="Bac_Flav_CTERM"/>
    <property type="match status" value="1"/>
</dbReference>
<organism evidence="1 2">
    <name type="scientific">Autumnicola psychrophila</name>
    <dbReference type="NCBI Taxonomy" id="3075592"/>
    <lineage>
        <taxon>Bacteria</taxon>
        <taxon>Pseudomonadati</taxon>
        <taxon>Bacteroidota</taxon>
        <taxon>Flavobacteriia</taxon>
        <taxon>Flavobacteriales</taxon>
        <taxon>Flavobacteriaceae</taxon>
        <taxon>Autumnicola</taxon>
    </lineage>
</organism>
<evidence type="ECO:0000313" key="1">
    <source>
        <dbReference type="EMBL" id="MDT0684868.1"/>
    </source>
</evidence>